<sequence>MSIVTQFYVSMIPERFLNGSSVMVQRVEVHISQKAINQQFATPDVLVNNNIGTDMIADIDQHLNRFATVLRMDGREEWNQMVHLYQRDLRVDAAFWNIFISYSLRSTQHRTELFFEPVWLLHRLRDGYSSGCRIEGASAYYIGLDSVEQVETRSGITYDRAVWRAATSL</sequence>
<gene>
    <name evidence="1" type="ORF">Ddye_024436</name>
</gene>
<dbReference type="AlphaFoldDB" id="A0AAD9TVG8"/>
<keyword evidence="2" id="KW-1185">Reference proteome</keyword>
<dbReference type="Proteomes" id="UP001280121">
    <property type="component" value="Unassembled WGS sequence"/>
</dbReference>
<accession>A0AAD9TVG8</accession>
<reference evidence="1" key="1">
    <citation type="journal article" date="2023" name="Plant J.">
        <title>Genome sequences and population genomics provide insights into the demographic history, inbreeding, and mutation load of two 'living fossil' tree species of Dipteronia.</title>
        <authorList>
            <person name="Feng Y."/>
            <person name="Comes H.P."/>
            <person name="Chen J."/>
            <person name="Zhu S."/>
            <person name="Lu R."/>
            <person name="Zhang X."/>
            <person name="Li P."/>
            <person name="Qiu J."/>
            <person name="Olsen K.M."/>
            <person name="Qiu Y."/>
        </authorList>
    </citation>
    <scope>NUCLEOTIDE SEQUENCE</scope>
    <source>
        <strain evidence="1">KIB01</strain>
    </source>
</reference>
<proteinExistence type="predicted"/>
<comment type="caution">
    <text evidence="1">The sequence shown here is derived from an EMBL/GenBank/DDBJ whole genome shotgun (WGS) entry which is preliminary data.</text>
</comment>
<protein>
    <submittedName>
        <fullName evidence="1">Uncharacterized protein</fullName>
    </submittedName>
</protein>
<evidence type="ECO:0000313" key="1">
    <source>
        <dbReference type="EMBL" id="KAK2642673.1"/>
    </source>
</evidence>
<name>A0AAD9TVG8_9ROSI</name>
<dbReference type="EMBL" id="JANJYI010000007">
    <property type="protein sequence ID" value="KAK2642673.1"/>
    <property type="molecule type" value="Genomic_DNA"/>
</dbReference>
<organism evidence="1 2">
    <name type="scientific">Dipteronia dyeriana</name>
    <dbReference type="NCBI Taxonomy" id="168575"/>
    <lineage>
        <taxon>Eukaryota</taxon>
        <taxon>Viridiplantae</taxon>
        <taxon>Streptophyta</taxon>
        <taxon>Embryophyta</taxon>
        <taxon>Tracheophyta</taxon>
        <taxon>Spermatophyta</taxon>
        <taxon>Magnoliopsida</taxon>
        <taxon>eudicotyledons</taxon>
        <taxon>Gunneridae</taxon>
        <taxon>Pentapetalae</taxon>
        <taxon>rosids</taxon>
        <taxon>malvids</taxon>
        <taxon>Sapindales</taxon>
        <taxon>Sapindaceae</taxon>
        <taxon>Hippocastanoideae</taxon>
        <taxon>Acereae</taxon>
        <taxon>Dipteronia</taxon>
    </lineage>
</organism>
<evidence type="ECO:0000313" key="2">
    <source>
        <dbReference type="Proteomes" id="UP001280121"/>
    </source>
</evidence>